<dbReference type="Proteomes" id="UP000078348">
    <property type="component" value="Unassembled WGS sequence"/>
</dbReference>
<proteinExistence type="inferred from homology"/>
<reference evidence="2 3" key="1">
    <citation type="submission" date="2016-05" db="EMBL/GenBank/DDBJ databases">
        <title>Nuclear genome of Blastocystis sp. subtype 1 NandII.</title>
        <authorList>
            <person name="Gentekaki E."/>
            <person name="Curtis B."/>
            <person name="Stairs C."/>
            <person name="Eme L."/>
            <person name="Herman E."/>
            <person name="Klimes V."/>
            <person name="Arias M.C."/>
            <person name="Elias M."/>
            <person name="Hilliou F."/>
            <person name="Klute M."/>
            <person name="Malik S.-B."/>
            <person name="Pightling A."/>
            <person name="Rachubinski R."/>
            <person name="Salas D."/>
            <person name="Schlacht A."/>
            <person name="Suga H."/>
            <person name="Archibald J."/>
            <person name="Ball S.G."/>
            <person name="Clark G."/>
            <person name="Dacks J."/>
            <person name="Van Der Giezen M."/>
            <person name="Tsaousis A."/>
            <person name="Roger A."/>
        </authorList>
    </citation>
    <scope>NUCLEOTIDE SEQUENCE [LARGE SCALE GENOMIC DNA]</scope>
    <source>
        <strain evidence="3">ATCC 50177 / NandII</strain>
    </source>
</reference>
<keyword evidence="3" id="KW-1185">Reference proteome</keyword>
<dbReference type="Pfam" id="PF01650">
    <property type="entry name" value="Peptidase_C13"/>
    <property type="match status" value="1"/>
</dbReference>
<dbReference type="Gene3D" id="3.40.50.1460">
    <property type="match status" value="1"/>
</dbReference>
<dbReference type="EMBL" id="LXWW01000578">
    <property type="protein sequence ID" value="OAO11831.1"/>
    <property type="molecule type" value="Genomic_DNA"/>
</dbReference>
<name>A0A196S5Y9_BLAHN</name>
<evidence type="ECO:0000256" key="1">
    <source>
        <dbReference type="ARBA" id="ARBA00009941"/>
    </source>
</evidence>
<accession>A0A196S5Y9</accession>
<gene>
    <name evidence="2" type="ORF">AV274_6532</name>
</gene>
<dbReference type="GO" id="GO:0006508">
    <property type="term" value="P:proteolysis"/>
    <property type="evidence" value="ECO:0007669"/>
    <property type="project" value="InterPro"/>
</dbReference>
<comment type="similarity">
    <text evidence="1">Belongs to the peptidase C13 family.</text>
</comment>
<organism evidence="2 3">
    <name type="scientific">Blastocystis sp. subtype 1 (strain ATCC 50177 / NandII)</name>
    <dbReference type="NCBI Taxonomy" id="478820"/>
    <lineage>
        <taxon>Eukaryota</taxon>
        <taxon>Sar</taxon>
        <taxon>Stramenopiles</taxon>
        <taxon>Bigyra</taxon>
        <taxon>Opalozoa</taxon>
        <taxon>Opalinata</taxon>
        <taxon>Blastocystidae</taxon>
        <taxon>Blastocystis</taxon>
    </lineage>
</organism>
<comment type="caution">
    <text evidence="2">The sequence shown here is derived from an EMBL/GenBank/DDBJ whole genome shotgun (WGS) entry which is preliminary data.</text>
</comment>
<sequence length="367" mass="41353">MLDTTDYDFDWSNYYTGYFQSSNLYTRDVLYADSCGTLDFAGSYVNPRFLMSYLAGDYAAVKRLSGKPSIKELALDGSSQVFVYFSDTHGRGHLFHPSRTLDPSVVSQTIKAMKSKKRQARGSVLTPRYDSLVILAEAPYADWSFYTLRNEAHVLALTLKDAQQSGYFTHIQKQSKESVTLLSGLWDGTWASLLLYACDAPLLELSRLGYSAGLLMESQFVPCGLWGDKQLAARSFKDVFAVPRCPKPYGAEVTTVAREELNEVLKKTFESNMNSTTAVLSVTRASNYTNYLESVLRQAILGDVSESTEENVSLQDCAEFLYFSLFEHCEYYVPVMDQMFQVFTTLCRNRGLNGMVMLDFAKVCKKQ</sequence>
<dbReference type="OrthoDB" id="204518at2759"/>
<protein>
    <submittedName>
        <fullName evidence="2">Uncharacterized protein</fullName>
    </submittedName>
</protein>
<dbReference type="InterPro" id="IPR001096">
    <property type="entry name" value="Peptidase_C13"/>
</dbReference>
<dbReference type="GO" id="GO:0008233">
    <property type="term" value="F:peptidase activity"/>
    <property type="evidence" value="ECO:0007669"/>
    <property type="project" value="InterPro"/>
</dbReference>
<evidence type="ECO:0000313" key="3">
    <source>
        <dbReference type="Proteomes" id="UP000078348"/>
    </source>
</evidence>
<dbReference type="AlphaFoldDB" id="A0A196S5Y9"/>
<evidence type="ECO:0000313" key="2">
    <source>
        <dbReference type="EMBL" id="OAO11831.1"/>
    </source>
</evidence>